<dbReference type="Proteomes" id="UP000070093">
    <property type="component" value="Unassembled WGS sequence"/>
</dbReference>
<dbReference type="AlphaFoldDB" id="A0A137SYL8"/>
<reference evidence="1 2" key="1">
    <citation type="submission" date="2016-02" db="EMBL/GenBank/DDBJ databases">
        <authorList>
            <person name="Wen L."/>
            <person name="He K."/>
            <person name="Yang H."/>
        </authorList>
    </citation>
    <scope>NUCLEOTIDE SEQUENCE [LARGE SCALE GENOMIC DNA]</scope>
    <source>
        <strain evidence="1 2">GED7880</strain>
    </source>
</reference>
<dbReference type="Pfam" id="PF13155">
    <property type="entry name" value="Toprim_2"/>
    <property type="match status" value="1"/>
</dbReference>
<dbReference type="GO" id="GO:0003677">
    <property type="term" value="F:DNA binding"/>
    <property type="evidence" value="ECO:0007669"/>
    <property type="project" value="InterPro"/>
</dbReference>
<dbReference type="Gene3D" id="3.40.1360.10">
    <property type="match status" value="1"/>
</dbReference>
<dbReference type="eggNOG" id="COG0358">
    <property type="taxonomic scope" value="Bacteria"/>
</dbReference>
<dbReference type="Gene3D" id="3.90.580.10">
    <property type="entry name" value="Zinc finger, CHC2-type domain"/>
    <property type="match status" value="1"/>
</dbReference>
<protein>
    <recommendedName>
        <fullName evidence="3">Zinc finger CHC2-type domain-containing protein</fullName>
    </recommendedName>
</protein>
<dbReference type="GO" id="GO:0008270">
    <property type="term" value="F:zinc ion binding"/>
    <property type="evidence" value="ECO:0007669"/>
    <property type="project" value="InterPro"/>
</dbReference>
<dbReference type="EMBL" id="LTAG01000041">
    <property type="protein sequence ID" value="KXO17541.1"/>
    <property type="molecule type" value="Genomic_DNA"/>
</dbReference>
<evidence type="ECO:0008006" key="3">
    <source>
        <dbReference type="Google" id="ProtNLM"/>
    </source>
</evidence>
<organism evidence="1 2">
    <name type="scientific">Prevotella bivia</name>
    <dbReference type="NCBI Taxonomy" id="28125"/>
    <lineage>
        <taxon>Bacteria</taxon>
        <taxon>Pseudomonadati</taxon>
        <taxon>Bacteroidota</taxon>
        <taxon>Bacteroidia</taxon>
        <taxon>Bacteroidales</taxon>
        <taxon>Prevotellaceae</taxon>
        <taxon>Prevotella</taxon>
    </lineage>
</organism>
<dbReference type="PATRIC" id="fig|28125.4.peg.986"/>
<accession>A0A137SYL8</accession>
<dbReference type="STRING" id="28125.HMPREF3202_00996"/>
<dbReference type="InterPro" id="IPR036977">
    <property type="entry name" value="DNA_primase_Znf_CHC2"/>
</dbReference>
<dbReference type="SUPFAM" id="SSF56731">
    <property type="entry name" value="DNA primase core"/>
    <property type="match status" value="1"/>
</dbReference>
<proteinExistence type="predicted"/>
<evidence type="ECO:0000313" key="1">
    <source>
        <dbReference type="EMBL" id="KXO17541.1"/>
    </source>
</evidence>
<evidence type="ECO:0000313" key="2">
    <source>
        <dbReference type="Proteomes" id="UP000070093"/>
    </source>
</evidence>
<name>A0A137SYL8_9BACT</name>
<dbReference type="RefSeq" id="WP_036863333.1">
    <property type="nucleotide sequence ID" value="NZ_JUWN01000182.1"/>
</dbReference>
<dbReference type="SUPFAM" id="SSF57783">
    <property type="entry name" value="Zinc beta-ribbon"/>
    <property type="match status" value="1"/>
</dbReference>
<sequence length="316" mass="36202">MNIQEAKQIKIVDYLQSLGHRHVKQQGANLWYKSPLRNESEASFKVNTMMNSWFDFGMGKVGNIITLASYLYASDSLPYLLDKMEKQAPHVRPTDFSFPQQASEPSFERLEVRELNHPALLRYLSERNIDLCIARKECVELHFSHNGKNYFAIGFKNKSGGYEVRNRFFKGCMSPKDITHIRQQGEPRYACYVFEGMMDYLSFLSLRMEKFPSCPSLEAQDYVILNSTSNVDKAIDALHGYERISCLLDNDDAGRKATLAIENALGYRVRDASHLYCEYKDLNDYLCGVKSKQSVHQVQPVKQTVPPRKRGAALGI</sequence>
<gene>
    <name evidence="1" type="ORF">HMPREF3202_00996</name>
</gene>
<dbReference type="GO" id="GO:0006260">
    <property type="term" value="P:DNA replication"/>
    <property type="evidence" value="ECO:0007669"/>
    <property type="project" value="InterPro"/>
</dbReference>
<comment type="caution">
    <text evidence="1">The sequence shown here is derived from an EMBL/GenBank/DDBJ whole genome shotgun (WGS) entry which is preliminary data.</text>
</comment>